<protein>
    <submittedName>
        <fullName evidence="1">Uncharacterized protein</fullName>
    </submittedName>
</protein>
<reference evidence="1" key="1">
    <citation type="submission" date="2023-03" db="EMBL/GenBank/DDBJ databases">
        <title>Chromosome-level genomes of two armyworms, Mythimna separata and Mythimna loreyi, provide insights into the biosynthesis and reception of sex pheromones.</title>
        <authorList>
            <person name="Zhao H."/>
        </authorList>
    </citation>
    <scope>NUCLEOTIDE SEQUENCE</scope>
    <source>
        <strain evidence="1">BeijingLab</strain>
    </source>
</reference>
<evidence type="ECO:0000313" key="2">
    <source>
        <dbReference type="Proteomes" id="UP001231649"/>
    </source>
</evidence>
<dbReference type="EMBL" id="CM056778">
    <property type="protein sequence ID" value="KAJ8736684.1"/>
    <property type="molecule type" value="Genomic_DNA"/>
</dbReference>
<evidence type="ECO:0000313" key="1">
    <source>
        <dbReference type="EMBL" id="KAJ8736684.1"/>
    </source>
</evidence>
<keyword evidence="2" id="KW-1185">Reference proteome</keyword>
<organism evidence="1 2">
    <name type="scientific">Mythimna loreyi</name>
    <dbReference type="NCBI Taxonomy" id="667449"/>
    <lineage>
        <taxon>Eukaryota</taxon>
        <taxon>Metazoa</taxon>
        <taxon>Ecdysozoa</taxon>
        <taxon>Arthropoda</taxon>
        <taxon>Hexapoda</taxon>
        <taxon>Insecta</taxon>
        <taxon>Pterygota</taxon>
        <taxon>Neoptera</taxon>
        <taxon>Endopterygota</taxon>
        <taxon>Lepidoptera</taxon>
        <taxon>Glossata</taxon>
        <taxon>Ditrysia</taxon>
        <taxon>Noctuoidea</taxon>
        <taxon>Noctuidae</taxon>
        <taxon>Noctuinae</taxon>
        <taxon>Hadenini</taxon>
        <taxon>Mythimna</taxon>
    </lineage>
</organism>
<accession>A0ACC2RAE2</accession>
<gene>
    <name evidence="1" type="ORF">PYW08_007340</name>
</gene>
<proteinExistence type="predicted"/>
<name>A0ACC2RAE2_9NEOP</name>
<comment type="caution">
    <text evidence="1">The sequence shown here is derived from an EMBL/GenBank/DDBJ whole genome shotgun (WGS) entry which is preliminary data.</text>
</comment>
<sequence>MDGIAEKEDVLESPTKTGALEYKVFPIRWLVLFTYVFFSAVNTMQTIQYSIIQNIVVKYYGVSSFEVYWTSMIFIVIYLLFVFPATWLLDKTVSKL</sequence>
<dbReference type="Proteomes" id="UP001231649">
    <property type="component" value="Chromosome 2"/>
</dbReference>